<gene>
    <name evidence="4" type="ORF">ACFFTR_52085</name>
</gene>
<dbReference type="Proteomes" id="UP001589608">
    <property type="component" value="Unassembled WGS sequence"/>
</dbReference>
<dbReference type="PANTHER" id="PTHR42923:SF17">
    <property type="entry name" value="AMINE OXIDASE DOMAIN-CONTAINING PROTEIN"/>
    <property type="match status" value="1"/>
</dbReference>
<dbReference type="InterPro" id="IPR050464">
    <property type="entry name" value="Zeta_carotene_desat/Oxidored"/>
</dbReference>
<evidence type="ECO:0000313" key="4">
    <source>
        <dbReference type="EMBL" id="MFB9451656.1"/>
    </source>
</evidence>
<feature type="domain" description="Amine oxidase" evidence="3">
    <location>
        <begin position="11"/>
        <end position="297"/>
    </location>
</feature>
<dbReference type="PRINTS" id="PR00757">
    <property type="entry name" value="AMINEOXDASEF"/>
</dbReference>
<comment type="caution">
    <text evidence="4">The sequence shown here is derived from an EMBL/GenBank/DDBJ whole genome shotgun (WGS) entry which is preliminary data.</text>
</comment>
<name>A0ABV5MS30_9ACTN</name>
<keyword evidence="2" id="KW-0560">Oxidoreductase</keyword>
<protein>
    <submittedName>
        <fullName evidence="4">NAD(P)/FAD-dependent oxidoreductase</fullName>
    </submittedName>
</protein>
<dbReference type="Gene3D" id="3.50.50.60">
    <property type="entry name" value="FAD/NAD(P)-binding domain"/>
    <property type="match status" value="1"/>
</dbReference>
<dbReference type="PANTHER" id="PTHR42923">
    <property type="entry name" value="PROTOPORPHYRINOGEN OXIDASE"/>
    <property type="match status" value="1"/>
</dbReference>
<dbReference type="Pfam" id="PF01593">
    <property type="entry name" value="Amino_oxidase"/>
    <property type="match status" value="1"/>
</dbReference>
<dbReference type="InterPro" id="IPR036188">
    <property type="entry name" value="FAD/NAD-bd_sf"/>
</dbReference>
<sequence>MRSVAVIGAGVAGLTAAYVLRDACAVTLYEAEPRLGGHAHTHDIADGNGTVAVDSGFIVHNRRTYPHLLRLFAELGVATQATEMSMSVRCLGCGLQYAGAKGARGLFVQPPRPAYLATLAQVPRFHRRARALLAAPGDGPGPTLGEFLRRGRYSAHFVRHFVVPLVSAVWSCEPETVAEYPARYLFAFLANHGMLSVTGSPTWRTVVGGSRTYVELLAKELTAVRTAVPVRAVHRGPDGVRVRDDAGDEHRFDAVVLATHADDALRLLADPTAAERTVLGAFTYTVNDTVLHTDDTVLPDRPGARASWNYLLPGCDAGSGPARVTYDMSRLQRLPSRRRYLVSLNDPDVPAAAVLARMRYTHPIYTPGALTAQRRLPALNDGTTAFAGAYHGWGFHEDGCRSGVEAARSLGVAW</sequence>
<organism evidence="4 5">
    <name type="scientific">Dactylosporangium vinaceum</name>
    <dbReference type="NCBI Taxonomy" id="53362"/>
    <lineage>
        <taxon>Bacteria</taxon>
        <taxon>Bacillati</taxon>
        <taxon>Actinomycetota</taxon>
        <taxon>Actinomycetes</taxon>
        <taxon>Micromonosporales</taxon>
        <taxon>Micromonosporaceae</taxon>
        <taxon>Dactylosporangium</taxon>
    </lineage>
</organism>
<reference evidence="4 5" key="1">
    <citation type="submission" date="2024-09" db="EMBL/GenBank/DDBJ databases">
        <authorList>
            <person name="Sun Q."/>
            <person name="Mori K."/>
        </authorList>
    </citation>
    <scope>NUCLEOTIDE SEQUENCE [LARGE SCALE GENOMIC DNA]</scope>
    <source>
        <strain evidence="4 5">JCM 3307</strain>
    </source>
</reference>
<dbReference type="EMBL" id="JBHMCA010000090">
    <property type="protein sequence ID" value="MFB9451656.1"/>
    <property type="molecule type" value="Genomic_DNA"/>
</dbReference>
<keyword evidence="5" id="KW-1185">Reference proteome</keyword>
<evidence type="ECO:0000256" key="2">
    <source>
        <dbReference type="ARBA" id="ARBA00023002"/>
    </source>
</evidence>
<dbReference type="SUPFAM" id="SSF51905">
    <property type="entry name" value="FAD/NAD(P)-binding domain"/>
    <property type="match status" value="1"/>
</dbReference>
<proteinExistence type="predicted"/>
<dbReference type="InterPro" id="IPR002937">
    <property type="entry name" value="Amino_oxidase"/>
</dbReference>
<dbReference type="RefSeq" id="WP_246656343.1">
    <property type="nucleotide sequence ID" value="NZ_CP061913.1"/>
</dbReference>
<accession>A0ABV5MS30</accession>
<evidence type="ECO:0000256" key="1">
    <source>
        <dbReference type="ARBA" id="ARBA00001974"/>
    </source>
</evidence>
<comment type="cofactor">
    <cofactor evidence="1">
        <name>FAD</name>
        <dbReference type="ChEBI" id="CHEBI:57692"/>
    </cofactor>
</comment>
<evidence type="ECO:0000259" key="3">
    <source>
        <dbReference type="Pfam" id="PF01593"/>
    </source>
</evidence>
<evidence type="ECO:0000313" key="5">
    <source>
        <dbReference type="Proteomes" id="UP001589608"/>
    </source>
</evidence>
<dbReference type="InterPro" id="IPR001613">
    <property type="entry name" value="Flavin_amine_oxidase"/>
</dbReference>